<proteinExistence type="predicted"/>
<comment type="caution">
    <text evidence="2">The sequence shown here is derived from an EMBL/GenBank/DDBJ whole genome shotgun (WGS) entry which is preliminary data.</text>
</comment>
<dbReference type="Proteomes" id="UP000429552">
    <property type="component" value="Unassembled WGS sequence"/>
</dbReference>
<accession>A0A640TUS7</accession>
<evidence type="ECO:0000313" key="3">
    <source>
        <dbReference type="Proteomes" id="UP000429552"/>
    </source>
</evidence>
<organism evidence="2 3">
    <name type="scientific">Streptomyces nigrescens</name>
    <dbReference type="NCBI Taxonomy" id="1920"/>
    <lineage>
        <taxon>Bacteria</taxon>
        <taxon>Bacillati</taxon>
        <taxon>Actinomycetota</taxon>
        <taxon>Actinomycetes</taxon>
        <taxon>Kitasatosporales</taxon>
        <taxon>Streptomycetaceae</taxon>
        <taxon>Streptomyces</taxon>
    </lineage>
</organism>
<dbReference type="AlphaFoldDB" id="A0A640TUS7"/>
<name>A0A640TUS7_STRNI</name>
<evidence type="ECO:0000256" key="1">
    <source>
        <dbReference type="SAM" id="MobiDB-lite"/>
    </source>
</evidence>
<evidence type="ECO:0000313" key="2">
    <source>
        <dbReference type="EMBL" id="GFE25896.1"/>
    </source>
</evidence>
<reference evidence="2 3" key="1">
    <citation type="submission" date="2019-12" db="EMBL/GenBank/DDBJ databases">
        <title>Whole genome shotgun sequence of Streptomyces libani subsp. libani NBRC 13452.</title>
        <authorList>
            <person name="Ichikawa N."/>
            <person name="Kimura A."/>
            <person name="Kitahashi Y."/>
            <person name="Komaki H."/>
            <person name="Tamura T."/>
        </authorList>
    </citation>
    <scope>NUCLEOTIDE SEQUENCE [LARGE SCALE GENOMIC DNA]</scope>
    <source>
        <strain evidence="2 3">NBRC 13452</strain>
    </source>
</reference>
<feature type="region of interest" description="Disordered" evidence="1">
    <location>
        <begin position="1"/>
        <end position="38"/>
    </location>
</feature>
<gene>
    <name evidence="2" type="ORF">Sliba_63490</name>
</gene>
<protein>
    <submittedName>
        <fullName evidence="2">Uncharacterized protein</fullName>
    </submittedName>
</protein>
<sequence>MDRAAGGTSQRLHPGGATLRERASASMGRNVSRKGPVREGLSAKAVVAAISWAGRGAVAVCRAGIGERGR</sequence>
<dbReference type="EMBL" id="BLIP01000002">
    <property type="protein sequence ID" value="GFE25896.1"/>
    <property type="molecule type" value="Genomic_DNA"/>
</dbReference>